<sequence>NELEDAKSKDNILALRLEDITVRKFFFFILDIDYQVIYAYAFTIFGLHCIIYTEDAVKRNLGTINRY</sequence>
<reference evidence="2 3" key="1">
    <citation type="submission" date="2021-06" db="EMBL/GenBank/DDBJ databases">
        <authorList>
            <person name="Kallberg Y."/>
            <person name="Tangrot J."/>
            <person name="Rosling A."/>
        </authorList>
    </citation>
    <scope>NUCLEOTIDE SEQUENCE [LARGE SCALE GENOMIC DNA]</scope>
    <source>
        <strain evidence="2 3">120-4 pot B 10/14</strain>
    </source>
</reference>
<feature type="non-terminal residue" evidence="2">
    <location>
        <position position="1"/>
    </location>
</feature>
<keyword evidence="3" id="KW-1185">Reference proteome</keyword>
<keyword evidence="1" id="KW-1133">Transmembrane helix</keyword>
<gene>
    <name evidence="2" type="ORF">GMARGA_LOCUS41670</name>
</gene>
<keyword evidence="1" id="KW-0812">Transmembrane</keyword>
<dbReference type="EMBL" id="CAJVQB010116763">
    <property type="protein sequence ID" value="CAG8852849.1"/>
    <property type="molecule type" value="Genomic_DNA"/>
</dbReference>
<name>A0ABN7XF13_GIGMA</name>
<proteinExistence type="predicted"/>
<feature type="transmembrane region" description="Helical" evidence="1">
    <location>
        <begin position="25"/>
        <end position="51"/>
    </location>
</feature>
<accession>A0ABN7XF13</accession>
<dbReference type="Proteomes" id="UP000789901">
    <property type="component" value="Unassembled WGS sequence"/>
</dbReference>
<evidence type="ECO:0000256" key="1">
    <source>
        <dbReference type="SAM" id="Phobius"/>
    </source>
</evidence>
<organism evidence="2 3">
    <name type="scientific">Gigaspora margarita</name>
    <dbReference type="NCBI Taxonomy" id="4874"/>
    <lineage>
        <taxon>Eukaryota</taxon>
        <taxon>Fungi</taxon>
        <taxon>Fungi incertae sedis</taxon>
        <taxon>Mucoromycota</taxon>
        <taxon>Glomeromycotina</taxon>
        <taxon>Glomeromycetes</taxon>
        <taxon>Diversisporales</taxon>
        <taxon>Gigasporaceae</taxon>
        <taxon>Gigaspora</taxon>
    </lineage>
</organism>
<evidence type="ECO:0000313" key="3">
    <source>
        <dbReference type="Proteomes" id="UP000789901"/>
    </source>
</evidence>
<protein>
    <submittedName>
        <fullName evidence="2">24807_t:CDS:1</fullName>
    </submittedName>
</protein>
<comment type="caution">
    <text evidence="2">The sequence shown here is derived from an EMBL/GenBank/DDBJ whole genome shotgun (WGS) entry which is preliminary data.</text>
</comment>
<feature type="non-terminal residue" evidence="2">
    <location>
        <position position="67"/>
    </location>
</feature>
<keyword evidence="1" id="KW-0472">Membrane</keyword>
<evidence type="ECO:0000313" key="2">
    <source>
        <dbReference type="EMBL" id="CAG8852849.1"/>
    </source>
</evidence>